<feature type="region of interest" description="Disordered" evidence="1">
    <location>
        <begin position="41"/>
        <end position="66"/>
    </location>
</feature>
<gene>
    <name evidence="2" type="ORF">HUJ06_016505</name>
</gene>
<dbReference type="EMBL" id="DUZY01000008">
    <property type="protein sequence ID" value="DAD46568.1"/>
    <property type="molecule type" value="Genomic_DNA"/>
</dbReference>
<evidence type="ECO:0000313" key="3">
    <source>
        <dbReference type="Proteomes" id="UP000607653"/>
    </source>
</evidence>
<accession>A0A822ZXE2</accession>
<proteinExistence type="predicted"/>
<feature type="compositionally biased region" description="Polar residues" evidence="1">
    <location>
        <begin position="123"/>
        <end position="135"/>
    </location>
</feature>
<reference evidence="2 3" key="1">
    <citation type="journal article" date="2020" name="Mol. Biol. Evol.">
        <title>Distinct Expression and Methylation Patterns for Genes with Different Fates following a Single Whole-Genome Duplication in Flowering Plants.</title>
        <authorList>
            <person name="Shi T."/>
            <person name="Rahmani R.S."/>
            <person name="Gugger P.F."/>
            <person name="Wang M."/>
            <person name="Li H."/>
            <person name="Zhang Y."/>
            <person name="Li Z."/>
            <person name="Wang Q."/>
            <person name="Van de Peer Y."/>
            <person name="Marchal K."/>
            <person name="Chen J."/>
        </authorList>
    </citation>
    <scope>NUCLEOTIDE SEQUENCE [LARGE SCALE GENOMIC DNA]</scope>
    <source>
        <tissue evidence="2">Leaf</tissue>
    </source>
</reference>
<organism evidence="2 3">
    <name type="scientific">Nelumbo nucifera</name>
    <name type="common">Sacred lotus</name>
    <dbReference type="NCBI Taxonomy" id="4432"/>
    <lineage>
        <taxon>Eukaryota</taxon>
        <taxon>Viridiplantae</taxon>
        <taxon>Streptophyta</taxon>
        <taxon>Embryophyta</taxon>
        <taxon>Tracheophyta</taxon>
        <taxon>Spermatophyta</taxon>
        <taxon>Magnoliopsida</taxon>
        <taxon>Proteales</taxon>
        <taxon>Nelumbonaceae</taxon>
        <taxon>Nelumbo</taxon>
    </lineage>
</organism>
<protein>
    <submittedName>
        <fullName evidence="2">Uncharacterized protein</fullName>
    </submittedName>
</protein>
<evidence type="ECO:0000313" key="2">
    <source>
        <dbReference type="EMBL" id="DAD46568.1"/>
    </source>
</evidence>
<sequence>MVRSRNIAEKIHGHYARQITTSSQFLPLVLEVGEEPPLWETIDTTQESPPYDHRSSTFESEPDGPSLYKNDCDFEAQKLPIRSRSVKNCFSFASCSITPSMEKSTKIPTTSEIEVTRIEDSSRQPLDSSSKSTTEAPNRGVFLFHTLNQGISIPSLNPPSVSLSRPCSLPRCQAIFWNKFSSNNSSNFVDHKPLFKCLSFVGSGGNKGIRERWRKGHKGEERE</sequence>
<feature type="region of interest" description="Disordered" evidence="1">
    <location>
        <begin position="102"/>
        <end position="135"/>
    </location>
</feature>
<dbReference type="AlphaFoldDB" id="A0A822ZXE2"/>
<name>A0A822ZXE2_NELNU</name>
<dbReference type="Proteomes" id="UP000607653">
    <property type="component" value="Unassembled WGS sequence"/>
</dbReference>
<evidence type="ECO:0000256" key="1">
    <source>
        <dbReference type="SAM" id="MobiDB-lite"/>
    </source>
</evidence>
<comment type="caution">
    <text evidence="2">The sequence shown here is derived from an EMBL/GenBank/DDBJ whole genome shotgun (WGS) entry which is preliminary data.</text>
</comment>
<keyword evidence="3" id="KW-1185">Reference proteome</keyword>
<feature type="compositionally biased region" description="Polar residues" evidence="1">
    <location>
        <begin position="102"/>
        <end position="113"/>
    </location>
</feature>